<feature type="transmembrane region" description="Helical" evidence="1">
    <location>
        <begin position="7"/>
        <end position="25"/>
    </location>
</feature>
<evidence type="ECO:0000313" key="3">
    <source>
        <dbReference type="Proteomes" id="UP001164733"/>
    </source>
</evidence>
<proteinExistence type="predicted"/>
<accession>A0AA47EEQ5</accession>
<keyword evidence="1" id="KW-0812">Transmembrane</keyword>
<protein>
    <submittedName>
        <fullName evidence="2">Uncharacterized protein</fullName>
    </submittedName>
</protein>
<evidence type="ECO:0000313" key="2">
    <source>
        <dbReference type="EMBL" id="WAG58842.1"/>
    </source>
</evidence>
<keyword evidence="1" id="KW-0472">Membrane</keyword>
<dbReference type="AlphaFoldDB" id="A0AA47EEQ5"/>
<feature type="transmembrane region" description="Helical" evidence="1">
    <location>
        <begin position="31"/>
        <end position="49"/>
    </location>
</feature>
<reference evidence="2" key="1">
    <citation type="submission" date="2021-11" db="EMBL/GenBank/DDBJ databases">
        <title>Clostridia strains as spoilage organisms.</title>
        <authorList>
            <person name="Wambui J."/>
            <person name="Stevens M.J.A."/>
            <person name="Stephan R."/>
        </authorList>
    </citation>
    <scope>NUCLEOTIDE SEQUENCE</scope>
    <source>
        <strain evidence="2">CF009</strain>
    </source>
</reference>
<keyword evidence="1" id="KW-1133">Transmembrane helix</keyword>
<dbReference type="PROSITE" id="PS51257">
    <property type="entry name" value="PROKAR_LIPOPROTEIN"/>
    <property type="match status" value="1"/>
</dbReference>
<dbReference type="Proteomes" id="UP001164733">
    <property type="component" value="Chromosome"/>
</dbReference>
<dbReference type="EMBL" id="CP086239">
    <property type="protein sequence ID" value="WAG58842.1"/>
    <property type="molecule type" value="Genomic_DNA"/>
</dbReference>
<dbReference type="RefSeq" id="WP_216122111.1">
    <property type="nucleotide sequence ID" value="NZ_CP086239.1"/>
</dbReference>
<organism evidence="2 3">
    <name type="scientific">Clostridium estertheticum</name>
    <dbReference type="NCBI Taxonomy" id="238834"/>
    <lineage>
        <taxon>Bacteria</taxon>
        <taxon>Bacillati</taxon>
        <taxon>Bacillota</taxon>
        <taxon>Clostridia</taxon>
        <taxon>Eubacteriales</taxon>
        <taxon>Clostridiaceae</taxon>
        <taxon>Clostridium</taxon>
    </lineage>
</organism>
<evidence type="ECO:0000256" key="1">
    <source>
        <dbReference type="SAM" id="Phobius"/>
    </source>
</evidence>
<name>A0AA47EEQ5_9CLOT</name>
<sequence length="50" mass="5675">MKYFFNGVICFLIGIGCWFLVGRFIDKNLALISALFVAITIQSFLNSKIK</sequence>
<gene>
    <name evidence="2" type="ORF">LL038_14400</name>
</gene>